<dbReference type="GeneID" id="106523322"/>
<accession>A0A2I4BWN6</accession>
<sequence length="198" mass="22889">MAKSRSASMTAFSTPQEHQEMSAKQIEQLQHEIQENLSKLQEVEQKTSRVEEEITHSKRETERRVELMMENGELVHALQQLGCLLQEETRLSEQLKSQAASDGVQTSLLEKRSKAAKEKTKRLAAEILEVKRRLAKLKACKKHKLQSQRKPANQKHSRESKSRPLVDYTLFYINVLINVFLLKPINDLSFIYTPLHTI</sequence>
<evidence type="ECO:0000313" key="2">
    <source>
        <dbReference type="Proteomes" id="UP000192220"/>
    </source>
</evidence>
<dbReference type="KEGG" id="alim:106523322"/>
<feature type="region of interest" description="Disordered" evidence="1">
    <location>
        <begin position="1"/>
        <end position="25"/>
    </location>
</feature>
<name>A0A2I4BWN6_AUSLI</name>
<keyword evidence="2" id="KW-1185">Reference proteome</keyword>
<reference evidence="3" key="1">
    <citation type="submission" date="2025-08" db="UniProtKB">
        <authorList>
            <consortium name="RefSeq"/>
        </authorList>
    </citation>
    <scope>IDENTIFICATION</scope>
    <source>
        <strain evidence="3">Quisiro</strain>
        <tissue evidence="3">Liver</tissue>
    </source>
</reference>
<evidence type="ECO:0000313" key="3">
    <source>
        <dbReference type="RefSeq" id="XP_013872160.1"/>
    </source>
</evidence>
<feature type="region of interest" description="Disordered" evidence="1">
    <location>
        <begin position="141"/>
        <end position="160"/>
    </location>
</feature>
<evidence type="ECO:0000256" key="1">
    <source>
        <dbReference type="SAM" id="MobiDB-lite"/>
    </source>
</evidence>
<protein>
    <submittedName>
        <fullName evidence="3">A-kinase anchor protein 9 isoform X1</fullName>
    </submittedName>
</protein>
<gene>
    <name evidence="3" type="primary">LOC106523322</name>
</gene>
<organism evidence="2 3">
    <name type="scientific">Austrofundulus limnaeus</name>
    <name type="common">Annual killifish</name>
    <dbReference type="NCBI Taxonomy" id="52670"/>
    <lineage>
        <taxon>Eukaryota</taxon>
        <taxon>Metazoa</taxon>
        <taxon>Chordata</taxon>
        <taxon>Craniata</taxon>
        <taxon>Vertebrata</taxon>
        <taxon>Euteleostomi</taxon>
        <taxon>Actinopterygii</taxon>
        <taxon>Neopterygii</taxon>
        <taxon>Teleostei</taxon>
        <taxon>Neoteleostei</taxon>
        <taxon>Acanthomorphata</taxon>
        <taxon>Ovalentaria</taxon>
        <taxon>Atherinomorphae</taxon>
        <taxon>Cyprinodontiformes</taxon>
        <taxon>Rivulidae</taxon>
        <taxon>Austrofundulus</taxon>
    </lineage>
</organism>
<proteinExistence type="predicted"/>
<dbReference type="AlphaFoldDB" id="A0A2I4BWN6"/>
<dbReference type="Proteomes" id="UP000192220">
    <property type="component" value="Unplaced"/>
</dbReference>
<dbReference type="InParanoid" id="A0A2I4BWN6"/>
<feature type="compositionally biased region" description="Polar residues" evidence="1">
    <location>
        <begin position="1"/>
        <end position="16"/>
    </location>
</feature>
<feature type="compositionally biased region" description="Basic residues" evidence="1">
    <location>
        <begin position="141"/>
        <end position="155"/>
    </location>
</feature>
<dbReference type="RefSeq" id="XP_013872160.1">
    <property type="nucleotide sequence ID" value="XM_014016706.1"/>
</dbReference>
<dbReference type="OrthoDB" id="8871797at2759"/>